<keyword evidence="3" id="KW-1185">Reference proteome</keyword>
<proteinExistence type="predicted"/>
<dbReference type="RefSeq" id="WP_358476170.1">
    <property type="nucleotide sequence ID" value="NZ_JBEZAE010000015.1"/>
</dbReference>
<evidence type="ECO:0000256" key="1">
    <source>
        <dbReference type="SAM" id="MobiDB-lite"/>
    </source>
</evidence>
<gene>
    <name evidence="2" type="ORF">AB0A88_22450</name>
</gene>
<evidence type="ECO:0008006" key="4">
    <source>
        <dbReference type="Google" id="ProtNLM"/>
    </source>
</evidence>
<evidence type="ECO:0000313" key="2">
    <source>
        <dbReference type="EMBL" id="MEU7072886.1"/>
    </source>
</evidence>
<comment type="caution">
    <text evidence="2">The sequence shown here is derived from an EMBL/GenBank/DDBJ whole genome shotgun (WGS) entry which is preliminary data.</text>
</comment>
<accession>A0ABV3CDM3</accession>
<reference evidence="2 3" key="1">
    <citation type="submission" date="2024-06" db="EMBL/GenBank/DDBJ databases">
        <title>The Natural Products Discovery Center: Release of the First 8490 Sequenced Strains for Exploring Actinobacteria Biosynthetic Diversity.</title>
        <authorList>
            <person name="Kalkreuter E."/>
            <person name="Kautsar S.A."/>
            <person name="Yang D."/>
            <person name="Bader C.D."/>
            <person name="Teijaro C.N."/>
            <person name="Fluegel L."/>
            <person name="Davis C.M."/>
            <person name="Simpson J.R."/>
            <person name="Lauterbach L."/>
            <person name="Steele A.D."/>
            <person name="Gui C."/>
            <person name="Meng S."/>
            <person name="Li G."/>
            <person name="Viehrig K."/>
            <person name="Ye F."/>
            <person name="Su P."/>
            <person name="Kiefer A.F."/>
            <person name="Nichols A."/>
            <person name="Cepeda A.J."/>
            <person name="Yan W."/>
            <person name="Fan B."/>
            <person name="Jiang Y."/>
            <person name="Adhikari A."/>
            <person name="Zheng C.-J."/>
            <person name="Schuster L."/>
            <person name="Cowan T.M."/>
            <person name="Smanski M.J."/>
            <person name="Chevrette M.G."/>
            <person name="De Carvalho L.P.S."/>
            <person name="Shen B."/>
        </authorList>
    </citation>
    <scope>NUCLEOTIDE SEQUENCE [LARGE SCALE GENOMIC DNA]</scope>
    <source>
        <strain evidence="2 3">NPDC045974</strain>
    </source>
</reference>
<dbReference type="EMBL" id="JBEZAE010000015">
    <property type="protein sequence ID" value="MEU7072886.1"/>
    <property type="molecule type" value="Genomic_DNA"/>
</dbReference>
<dbReference type="Proteomes" id="UP001551329">
    <property type="component" value="Unassembled WGS sequence"/>
</dbReference>
<evidence type="ECO:0000313" key="3">
    <source>
        <dbReference type="Proteomes" id="UP001551329"/>
    </source>
</evidence>
<protein>
    <recommendedName>
        <fullName evidence="4">Secreted protein/lipoprotein</fullName>
    </recommendedName>
</protein>
<name>A0ABV3CDM3_9ACTN</name>
<organism evidence="2 3">
    <name type="scientific">Streptomyces narbonensis</name>
    <dbReference type="NCBI Taxonomy" id="67333"/>
    <lineage>
        <taxon>Bacteria</taxon>
        <taxon>Bacillati</taxon>
        <taxon>Actinomycetota</taxon>
        <taxon>Actinomycetes</taxon>
        <taxon>Kitasatosporales</taxon>
        <taxon>Streptomycetaceae</taxon>
        <taxon>Streptomyces</taxon>
    </lineage>
</organism>
<feature type="compositionally biased region" description="Polar residues" evidence="1">
    <location>
        <begin position="42"/>
        <end position="52"/>
    </location>
</feature>
<sequence>MSISTASGTHRWLRRTVVAATTLGIAVTAVGCSGGGEKKETASPSPTVSKSADPQAEAKKAVEQTYRNYWDAQTKAFEKVDVRDTGLEKYSFDQAYSKVLADVANMKIKGSAMRGAPQIKPEVTAVSLDESPKKATITDCVDVSKWTLVDAKTGKELELPKNRLTRFVVSASARTVGDEWKIVELTRQDRAC</sequence>
<feature type="region of interest" description="Disordered" evidence="1">
    <location>
        <begin position="34"/>
        <end position="56"/>
    </location>
</feature>